<evidence type="ECO:0000259" key="1">
    <source>
        <dbReference type="Pfam" id="PF13456"/>
    </source>
</evidence>
<dbReference type="GO" id="GO:0004523">
    <property type="term" value="F:RNA-DNA hybrid ribonuclease activity"/>
    <property type="evidence" value="ECO:0007669"/>
    <property type="project" value="InterPro"/>
</dbReference>
<keyword evidence="3" id="KW-1185">Reference proteome</keyword>
<proteinExistence type="predicted"/>
<name>A0A803P0Z7_CANSA</name>
<evidence type="ECO:0000313" key="3">
    <source>
        <dbReference type="Proteomes" id="UP000596661"/>
    </source>
</evidence>
<dbReference type="EMBL" id="UZAU01000108">
    <property type="status" value="NOT_ANNOTATED_CDS"/>
    <property type="molecule type" value="Genomic_DNA"/>
</dbReference>
<dbReference type="InterPro" id="IPR002156">
    <property type="entry name" value="RNaseH_domain"/>
</dbReference>
<dbReference type="EnsemblPlants" id="evm.model.02.419">
    <property type="protein sequence ID" value="cds.evm.model.02.419"/>
    <property type="gene ID" value="evm.TU.02.419"/>
</dbReference>
<organism evidence="2 3">
    <name type="scientific">Cannabis sativa</name>
    <name type="common">Hemp</name>
    <name type="synonym">Marijuana</name>
    <dbReference type="NCBI Taxonomy" id="3483"/>
    <lineage>
        <taxon>Eukaryota</taxon>
        <taxon>Viridiplantae</taxon>
        <taxon>Streptophyta</taxon>
        <taxon>Embryophyta</taxon>
        <taxon>Tracheophyta</taxon>
        <taxon>Spermatophyta</taxon>
        <taxon>Magnoliopsida</taxon>
        <taxon>eudicotyledons</taxon>
        <taxon>Gunneridae</taxon>
        <taxon>Pentapetalae</taxon>
        <taxon>rosids</taxon>
        <taxon>fabids</taxon>
        <taxon>Rosales</taxon>
        <taxon>Cannabaceae</taxon>
        <taxon>Cannabis</taxon>
    </lineage>
</organism>
<accession>A0A803P0Z7</accession>
<dbReference type="Proteomes" id="UP000596661">
    <property type="component" value="Chromosome 2"/>
</dbReference>
<dbReference type="AlphaFoldDB" id="A0A803P0Z7"/>
<feature type="domain" description="RNase H type-1" evidence="1">
    <location>
        <begin position="5"/>
        <end position="62"/>
    </location>
</feature>
<sequence>MLMLNVDARVREGLGEANISMVMRDQQGRSQFAAATFVAREMTPLQAKLQAIIAGIQTGIQQRFCRF</sequence>
<dbReference type="GO" id="GO:0003676">
    <property type="term" value="F:nucleic acid binding"/>
    <property type="evidence" value="ECO:0007669"/>
    <property type="project" value="InterPro"/>
</dbReference>
<dbReference type="Pfam" id="PF13456">
    <property type="entry name" value="RVT_3"/>
    <property type="match status" value="1"/>
</dbReference>
<dbReference type="Gramene" id="evm.model.02.419">
    <property type="protein sequence ID" value="cds.evm.model.02.419"/>
    <property type="gene ID" value="evm.TU.02.419"/>
</dbReference>
<reference evidence="2" key="1">
    <citation type="submission" date="2018-11" db="EMBL/GenBank/DDBJ databases">
        <authorList>
            <person name="Grassa J C."/>
        </authorList>
    </citation>
    <scope>NUCLEOTIDE SEQUENCE [LARGE SCALE GENOMIC DNA]</scope>
</reference>
<evidence type="ECO:0000313" key="2">
    <source>
        <dbReference type="EnsemblPlants" id="cds.evm.model.02.419"/>
    </source>
</evidence>
<protein>
    <recommendedName>
        <fullName evidence="1">RNase H type-1 domain-containing protein</fullName>
    </recommendedName>
</protein>
<reference evidence="2" key="2">
    <citation type="submission" date="2021-03" db="UniProtKB">
        <authorList>
            <consortium name="EnsemblPlants"/>
        </authorList>
    </citation>
    <scope>IDENTIFICATION</scope>
</reference>